<dbReference type="EMBL" id="OV725079">
    <property type="protein sequence ID" value="CAH1396745.1"/>
    <property type="molecule type" value="Genomic_DNA"/>
</dbReference>
<evidence type="ECO:0000313" key="2">
    <source>
        <dbReference type="EMBL" id="CAH1396745.1"/>
    </source>
</evidence>
<keyword evidence="3" id="KW-1185">Reference proteome</keyword>
<evidence type="ECO:0000256" key="1">
    <source>
        <dbReference type="SAM" id="MobiDB-lite"/>
    </source>
</evidence>
<sequence>MSRRSTRDSSPKSRLRMDSYSSSRNGRSKGTPPRTREIDSVMKKARRDGSQSAYWNKKLLEAEEKEPDRWCHSGYKELYHGGEKKSPASSGSDSRSRSGSSSPRTRSPVRPRSPRQKTSKGKSRSPKARSRSPKARSRSPKARTRSPKPRSRSPKARTRSPKVRSRSPKARSRSPKLRSRSPKGRSRSPRGRSRSPRIRSRSPRHRSPRPRSPRVRSPKSSRIRSPRGPRSPRSPRPRSPRSPRSPRQRSPRVRSPRSPRSPRRRRRSPFFRSPVRRPLSPRKTRSPSCSSESSSSCSNDSCSVCAKEARSQTRDRGREHDKRRTETTRQVTRSRSMSLIQSRTLDKSKSKNKNKRVKEKSVLKRDFVGQVSRSHYIKVESDSDSSSGASQPETKGPKLSLSERFGRIAQWSVDRESEHRNLRITAGERLTVEMDSPPSPPYPPNFYCSNNFPYRTDWNACDNCSSIPARPHQSLSNQPPHSLTVRRSLSSIGDLGSWDDVRVRYTYYKEHGYLRDLTLQDYIKWEQWWYKYQDWLDNERYYDR</sequence>
<accession>A0A9P0MJJ4</accession>
<dbReference type="InterPro" id="IPR043407">
    <property type="entry name" value="Nkap_D1"/>
</dbReference>
<feature type="compositionally biased region" description="Basic and acidic residues" evidence="1">
    <location>
        <begin position="1"/>
        <end position="17"/>
    </location>
</feature>
<feature type="compositionally biased region" description="Basic residues" evidence="1">
    <location>
        <begin position="107"/>
        <end position="227"/>
    </location>
</feature>
<feature type="compositionally biased region" description="Basic residues" evidence="1">
    <location>
        <begin position="233"/>
        <end position="269"/>
    </location>
</feature>
<feature type="compositionally biased region" description="Basic and acidic residues" evidence="1">
    <location>
        <begin position="307"/>
        <end position="327"/>
    </location>
</feature>
<name>A0A9P0MJJ4_NEZVI</name>
<dbReference type="OrthoDB" id="8197488at2759"/>
<dbReference type="PANTHER" id="PTHR46940:SF1">
    <property type="entry name" value="NKAP DOMAIN CONTAINING 1"/>
    <property type="match status" value="1"/>
</dbReference>
<reference evidence="2" key="1">
    <citation type="submission" date="2022-01" db="EMBL/GenBank/DDBJ databases">
        <authorList>
            <person name="King R."/>
        </authorList>
    </citation>
    <scope>NUCLEOTIDE SEQUENCE</scope>
</reference>
<dbReference type="AlphaFoldDB" id="A0A9P0MJJ4"/>
<feature type="compositionally biased region" description="Low complexity" evidence="1">
    <location>
        <begin position="286"/>
        <end position="305"/>
    </location>
</feature>
<feature type="compositionally biased region" description="Low complexity" evidence="1">
    <location>
        <begin position="87"/>
        <end position="106"/>
    </location>
</feature>
<dbReference type="Pfam" id="PF15692">
    <property type="entry name" value="NKAP"/>
    <property type="match status" value="1"/>
</dbReference>
<feature type="region of interest" description="Disordered" evidence="1">
    <location>
        <begin position="78"/>
        <end position="401"/>
    </location>
</feature>
<feature type="compositionally biased region" description="Polar residues" evidence="1">
    <location>
        <begin position="328"/>
        <end position="343"/>
    </location>
</feature>
<organism evidence="2 3">
    <name type="scientific">Nezara viridula</name>
    <name type="common">Southern green stink bug</name>
    <name type="synonym">Cimex viridulus</name>
    <dbReference type="NCBI Taxonomy" id="85310"/>
    <lineage>
        <taxon>Eukaryota</taxon>
        <taxon>Metazoa</taxon>
        <taxon>Ecdysozoa</taxon>
        <taxon>Arthropoda</taxon>
        <taxon>Hexapoda</taxon>
        <taxon>Insecta</taxon>
        <taxon>Pterygota</taxon>
        <taxon>Neoptera</taxon>
        <taxon>Paraneoptera</taxon>
        <taxon>Hemiptera</taxon>
        <taxon>Heteroptera</taxon>
        <taxon>Panheteroptera</taxon>
        <taxon>Pentatomomorpha</taxon>
        <taxon>Pentatomoidea</taxon>
        <taxon>Pentatomidae</taxon>
        <taxon>Pentatominae</taxon>
        <taxon>Nezara</taxon>
    </lineage>
</organism>
<evidence type="ECO:0000313" key="3">
    <source>
        <dbReference type="Proteomes" id="UP001152798"/>
    </source>
</evidence>
<gene>
    <name evidence="2" type="ORF">NEZAVI_LOCUS6754</name>
</gene>
<protein>
    <submittedName>
        <fullName evidence="2">Uncharacterized protein</fullName>
    </submittedName>
</protein>
<dbReference type="PANTHER" id="PTHR46940">
    <property type="entry name" value="NKAP DOMAIN-CONTAINING 1"/>
    <property type="match status" value="1"/>
</dbReference>
<feature type="region of interest" description="Disordered" evidence="1">
    <location>
        <begin position="1"/>
        <end position="55"/>
    </location>
</feature>
<dbReference type="Proteomes" id="UP001152798">
    <property type="component" value="Chromosome 3"/>
</dbReference>
<proteinExistence type="predicted"/>